<dbReference type="InParanoid" id="A0A165M5J0"/>
<keyword evidence="4" id="KW-0496">Mitochondrion</keyword>
<dbReference type="Proteomes" id="UP000077266">
    <property type="component" value="Unassembled WGS sequence"/>
</dbReference>
<dbReference type="InterPro" id="IPR014720">
    <property type="entry name" value="dsRBD_dom"/>
</dbReference>
<comment type="subcellular location">
    <subcellularLocation>
        <location evidence="1">Mitochondrion</location>
    </subcellularLocation>
</comment>
<evidence type="ECO:0000259" key="9">
    <source>
        <dbReference type="PROSITE" id="PS50137"/>
    </source>
</evidence>
<keyword evidence="12" id="KW-1185">Reference proteome</keyword>
<dbReference type="InterPro" id="IPR044444">
    <property type="entry name" value="Ribosomal_mL44_DSRM_metazoa"/>
</dbReference>
<feature type="domain" description="DRBM" evidence="9">
    <location>
        <begin position="206"/>
        <end position="276"/>
    </location>
</feature>
<dbReference type="InterPro" id="IPR036389">
    <property type="entry name" value="RNase_III_sf"/>
</dbReference>
<dbReference type="CDD" id="cd00593">
    <property type="entry name" value="RIBOc"/>
    <property type="match status" value="1"/>
</dbReference>
<dbReference type="PROSITE" id="PS50137">
    <property type="entry name" value="DS_RBD"/>
    <property type="match status" value="1"/>
</dbReference>
<evidence type="ECO:0000313" key="11">
    <source>
        <dbReference type="EMBL" id="KZV98796.1"/>
    </source>
</evidence>
<organism evidence="11 12">
    <name type="scientific">Exidia glandulosa HHB12029</name>
    <dbReference type="NCBI Taxonomy" id="1314781"/>
    <lineage>
        <taxon>Eukaryota</taxon>
        <taxon>Fungi</taxon>
        <taxon>Dikarya</taxon>
        <taxon>Basidiomycota</taxon>
        <taxon>Agaricomycotina</taxon>
        <taxon>Agaricomycetes</taxon>
        <taxon>Auriculariales</taxon>
        <taxon>Exidiaceae</taxon>
        <taxon>Exidia</taxon>
    </lineage>
</organism>
<dbReference type="GO" id="GO:0006396">
    <property type="term" value="P:RNA processing"/>
    <property type="evidence" value="ECO:0007669"/>
    <property type="project" value="InterPro"/>
</dbReference>
<sequence length="343" mass="36932">MRCSARRLAASAALHIPKGGFTAQLTPEIWAQLQPPPPEALSALAARIGLRNVLPDPAAIQQACTHKSILQLHARHAPDTPIPATNAVAASLGNSLMGLFAAEYLHSAYPHLPTRVMKAATTAYVGRATCASVAREMGAGPLLRWHRTSSTPTKPALLIEDALSTIPRALTAMVYTQRALPTARKFVHAFFLARTVDLRSLIKFRDPKLALSITVDKFGRERPISRLLKETGRLSNSPTFVVGIYSGADQLGEGFGSSLRMAEFRAAEDALHRLYLTRTPEEMLSLPTSTFPTGLGSVFDSIGPELKYEPGTLGESEVLFGMADRAPGVGTHQSERADSGAQY</sequence>
<dbReference type="GO" id="GO:0005739">
    <property type="term" value="C:mitochondrion"/>
    <property type="evidence" value="ECO:0007669"/>
    <property type="project" value="TreeGrafter"/>
</dbReference>
<dbReference type="SUPFAM" id="SSF54768">
    <property type="entry name" value="dsRNA-binding domain-like"/>
    <property type="match status" value="1"/>
</dbReference>
<name>A0A165M5J0_EXIGL</name>
<keyword evidence="5" id="KW-0687">Ribonucleoprotein</keyword>
<dbReference type="Gene3D" id="3.30.160.20">
    <property type="match status" value="1"/>
</dbReference>
<dbReference type="EMBL" id="KV425915">
    <property type="protein sequence ID" value="KZV98796.1"/>
    <property type="molecule type" value="Genomic_DNA"/>
</dbReference>
<dbReference type="PANTHER" id="PTHR11207">
    <property type="entry name" value="RIBONUCLEASE III"/>
    <property type="match status" value="1"/>
</dbReference>
<keyword evidence="2 8" id="KW-0694">RNA-binding</keyword>
<evidence type="ECO:0000256" key="1">
    <source>
        <dbReference type="ARBA" id="ARBA00004173"/>
    </source>
</evidence>
<feature type="domain" description="RNase III" evidence="10">
    <location>
        <begin position="41"/>
        <end position="144"/>
    </location>
</feature>
<dbReference type="InterPro" id="IPR044443">
    <property type="entry name" value="Ribosomal_mL44_DSRM_fung"/>
</dbReference>
<dbReference type="GO" id="GO:0003735">
    <property type="term" value="F:structural constituent of ribosome"/>
    <property type="evidence" value="ECO:0007669"/>
    <property type="project" value="TreeGrafter"/>
</dbReference>
<dbReference type="PROSITE" id="PS50142">
    <property type="entry name" value="RNASE_3_2"/>
    <property type="match status" value="1"/>
</dbReference>
<dbReference type="AlphaFoldDB" id="A0A165M5J0"/>
<dbReference type="PANTHER" id="PTHR11207:SF32">
    <property type="entry name" value="LARGE RIBOSOMAL SUBUNIT PROTEIN ML44"/>
    <property type="match status" value="1"/>
</dbReference>
<dbReference type="SMART" id="SM00535">
    <property type="entry name" value="RIBOc"/>
    <property type="match status" value="1"/>
</dbReference>
<dbReference type="Pfam" id="PF22892">
    <property type="entry name" value="DSRM_MRPL44"/>
    <property type="match status" value="1"/>
</dbReference>
<proteinExistence type="inferred from homology"/>
<evidence type="ECO:0000313" key="12">
    <source>
        <dbReference type="Proteomes" id="UP000077266"/>
    </source>
</evidence>
<dbReference type="SUPFAM" id="SSF69065">
    <property type="entry name" value="RNase III domain-like"/>
    <property type="match status" value="1"/>
</dbReference>
<evidence type="ECO:0000256" key="2">
    <source>
        <dbReference type="ARBA" id="ARBA00022884"/>
    </source>
</evidence>
<dbReference type="OrthoDB" id="67027at2759"/>
<dbReference type="GO" id="GO:0003725">
    <property type="term" value="F:double-stranded RNA binding"/>
    <property type="evidence" value="ECO:0007669"/>
    <property type="project" value="InterPro"/>
</dbReference>
<dbReference type="InterPro" id="IPR000999">
    <property type="entry name" value="RNase_III_dom"/>
</dbReference>
<dbReference type="Gene3D" id="1.10.1520.10">
    <property type="entry name" value="Ribonuclease III domain"/>
    <property type="match status" value="1"/>
</dbReference>
<accession>A0A165M5J0</accession>
<evidence type="ECO:0000256" key="3">
    <source>
        <dbReference type="ARBA" id="ARBA00022980"/>
    </source>
</evidence>
<evidence type="ECO:0000256" key="5">
    <source>
        <dbReference type="ARBA" id="ARBA00023274"/>
    </source>
</evidence>
<evidence type="ECO:0000256" key="8">
    <source>
        <dbReference type="PROSITE-ProRule" id="PRU00266"/>
    </source>
</evidence>
<dbReference type="Pfam" id="PF00636">
    <property type="entry name" value="Ribonuclease_3"/>
    <property type="match status" value="1"/>
</dbReference>
<evidence type="ECO:0000259" key="10">
    <source>
        <dbReference type="PROSITE" id="PS50142"/>
    </source>
</evidence>
<gene>
    <name evidence="11" type="ORF">EXIGLDRAFT_606627</name>
</gene>
<evidence type="ECO:0000256" key="7">
    <source>
        <dbReference type="ARBA" id="ARBA00035187"/>
    </source>
</evidence>
<keyword evidence="3" id="KW-0689">Ribosomal protein</keyword>
<evidence type="ECO:0000256" key="4">
    <source>
        <dbReference type="ARBA" id="ARBA00023128"/>
    </source>
</evidence>
<comment type="similarity">
    <text evidence="6">Belongs to the ribonuclease III family. Mitochondrion-specific ribosomal protein mL44 subfamily.</text>
</comment>
<protein>
    <recommendedName>
        <fullName evidence="7">Large ribosomal subunit protein mL44</fullName>
    </recommendedName>
</protein>
<dbReference type="STRING" id="1314781.A0A165M5J0"/>
<dbReference type="CDD" id="cd19873">
    <property type="entry name" value="DSRM_MRPL3_like"/>
    <property type="match status" value="1"/>
</dbReference>
<dbReference type="SMART" id="SM00358">
    <property type="entry name" value="DSRM"/>
    <property type="match status" value="1"/>
</dbReference>
<evidence type="ECO:0000256" key="6">
    <source>
        <dbReference type="ARBA" id="ARBA00024034"/>
    </source>
</evidence>
<dbReference type="GO" id="GO:0004525">
    <property type="term" value="F:ribonuclease III activity"/>
    <property type="evidence" value="ECO:0007669"/>
    <property type="project" value="InterPro"/>
</dbReference>
<dbReference type="FunCoup" id="A0A165M5J0">
    <property type="interactions" value="231"/>
</dbReference>
<reference evidence="11 12" key="1">
    <citation type="journal article" date="2016" name="Mol. Biol. Evol.">
        <title>Comparative Genomics of Early-Diverging Mushroom-Forming Fungi Provides Insights into the Origins of Lignocellulose Decay Capabilities.</title>
        <authorList>
            <person name="Nagy L.G."/>
            <person name="Riley R."/>
            <person name="Tritt A."/>
            <person name="Adam C."/>
            <person name="Daum C."/>
            <person name="Floudas D."/>
            <person name="Sun H."/>
            <person name="Yadav J.S."/>
            <person name="Pangilinan J."/>
            <person name="Larsson K.H."/>
            <person name="Matsuura K."/>
            <person name="Barry K."/>
            <person name="Labutti K."/>
            <person name="Kuo R."/>
            <person name="Ohm R.A."/>
            <person name="Bhattacharya S.S."/>
            <person name="Shirouzu T."/>
            <person name="Yoshinaga Y."/>
            <person name="Martin F.M."/>
            <person name="Grigoriev I.V."/>
            <person name="Hibbett D.S."/>
        </authorList>
    </citation>
    <scope>NUCLEOTIDE SEQUENCE [LARGE SCALE GENOMIC DNA]</scope>
    <source>
        <strain evidence="11 12">HHB12029</strain>
    </source>
</reference>